<dbReference type="InterPro" id="IPR011604">
    <property type="entry name" value="PDDEXK-like_dom_sf"/>
</dbReference>
<gene>
    <name evidence="2" type="ORF">SDC9_172677</name>
</gene>
<name>A0A645GGK1_9ZZZZ</name>
<dbReference type="Gene3D" id="3.90.320.10">
    <property type="match status" value="1"/>
</dbReference>
<dbReference type="EMBL" id="VSSQ01074386">
    <property type="protein sequence ID" value="MPN25270.1"/>
    <property type="molecule type" value="Genomic_DNA"/>
</dbReference>
<dbReference type="InterPro" id="IPR038726">
    <property type="entry name" value="PDDEXK_AddAB-type"/>
</dbReference>
<evidence type="ECO:0000313" key="2">
    <source>
        <dbReference type="EMBL" id="MPN25270.1"/>
    </source>
</evidence>
<dbReference type="Pfam" id="PF12705">
    <property type="entry name" value="PDDEXK_1"/>
    <property type="match status" value="1"/>
</dbReference>
<feature type="domain" description="PD-(D/E)XK endonuclease-like" evidence="1">
    <location>
        <begin position="14"/>
        <end position="143"/>
    </location>
</feature>
<accession>A0A645GGK1</accession>
<reference evidence="2" key="1">
    <citation type="submission" date="2019-08" db="EMBL/GenBank/DDBJ databases">
        <authorList>
            <person name="Kucharzyk K."/>
            <person name="Murdoch R.W."/>
            <person name="Higgins S."/>
            <person name="Loffler F."/>
        </authorList>
    </citation>
    <scope>NUCLEOTIDE SEQUENCE</scope>
</reference>
<proteinExistence type="predicted"/>
<dbReference type="AlphaFoldDB" id="A0A645GGK1"/>
<evidence type="ECO:0000259" key="1">
    <source>
        <dbReference type="Pfam" id="PF12705"/>
    </source>
</evidence>
<sequence length="146" mass="16641">MEIQHNGVEFAVLGMMDGILTYKDGSEIGFEFKTKSNSIGQVGNFKMKAPAPYHLEQCTAYSLLFGMDEFILMYESVAKDQWKVKEDKEPKMDIRTFYYKATAEDRKALLDKFSYVTKAVAAGVIPDKELDKCMFCPFKKLCEGEV</sequence>
<organism evidence="2">
    <name type="scientific">bioreactor metagenome</name>
    <dbReference type="NCBI Taxonomy" id="1076179"/>
    <lineage>
        <taxon>unclassified sequences</taxon>
        <taxon>metagenomes</taxon>
        <taxon>ecological metagenomes</taxon>
    </lineage>
</organism>
<comment type="caution">
    <text evidence="2">The sequence shown here is derived from an EMBL/GenBank/DDBJ whole genome shotgun (WGS) entry which is preliminary data.</text>
</comment>
<protein>
    <recommendedName>
        <fullName evidence="1">PD-(D/E)XK endonuclease-like domain-containing protein</fullName>
    </recommendedName>
</protein>